<evidence type="ECO:0000313" key="8">
    <source>
        <dbReference type="Proteomes" id="UP000761264"/>
    </source>
</evidence>
<evidence type="ECO:0000256" key="4">
    <source>
        <dbReference type="ARBA" id="ARBA00023136"/>
    </source>
</evidence>
<proteinExistence type="predicted"/>
<feature type="transmembrane region" description="Helical" evidence="5">
    <location>
        <begin position="6"/>
        <end position="27"/>
    </location>
</feature>
<name>A0A967EWS6_9PROT</name>
<feature type="transmembrane region" description="Helical" evidence="5">
    <location>
        <begin position="209"/>
        <end position="228"/>
    </location>
</feature>
<evidence type="ECO:0000256" key="5">
    <source>
        <dbReference type="SAM" id="Phobius"/>
    </source>
</evidence>
<feature type="domain" description="NnrU" evidence="6">
    <location>
        <begin position="8"/>
        <end position="230"/>
    </location>
</feature>
<keyword evidence="3 5" id="KW-1133">Transmembrane helix</keyword>
<comment type="subcellular location">
    <subcellularLocation>
        <location evidence="1">Membrane</location>
        <topology evidence="1">Multi-pass membrane protein</topology>
    </subcellularLocation>
</comment>
<dbReference type="Proteomes" id="UP000761264">
    <property type="component" value="Unassembled WGS sequence"/>
</dbReference>
<protein>
    <submittedName>
        <fullName evidence="7">NnrU family protein</fullName>
    </submittedName>
</protein>
<comment type="caution">
    <text evidence="7">The sequence shown here is derived from an EMBL/GenBank/DDBJ whole genome shotgun (WGS) entry which is preliminary data.</text>
</comment>
<organism evidence="7 8">
    <name type="scientific">Pelagibius litoralis</name>
    <dbReference type="NCBI Taxonomy" id="374515"/>
    <lineage>
        <taxon>Bacteria</taxon>
        <taxon>Pseudomonadati</taxon>
        <taxon>Pseudomonadota</taxon>
        <taxon>Alphaproteobacteria</taxon>
        <taxon>Rhodospirillales</taxon>
        <taxon>Rhodovibrionaceae</taxon>
        <taxon>Pelagibius</taxon>
    </lineage>
</organism>
<dbReference type="AlphaFoldDB" id="A0A967EWS6"/>
<dbReference type="EMBL" id="JAAQPH010000004">
    <property type="protein sequence ID" value="NIA68133.1"/>
    <property type="molecule type" value="Genomic_DNA"/>
</dbReference>
<dbReference type="PANTHER" id="PTHR35988">
    <property type="entry name" value="15-CIS-ZETA-CAROTENE ISOMERASE, CHLOROPLASTIC"/>
    <property type="match status" value="1"/>
</dbReference>
<feature type="transmembrane region" description="Helical" evidence="5">
    <location>
        <begin position="39"/>
        <end position="61"/>
    </location>
</feature>
<keyword evidence="8" id="KW-1185">Reference proteome</keyword>
<dbReference type="GO" id="GO:0090471">
    <property type="term" value="F:9,15,9'-tri-cis-zeta-carotene isomerase activity"/>
    <property type="evidence" value="ECO:0007669"/>
    <property type="project" value="TreeGrafter"/>
</dbReference>
<evidence type="ECO:0000313" key="7">
    <source>
        <dbReference type="EMBL" id="NIA68133.1"/>
    </source>
</evidence>
<dbReference type="PANTHER" id="PTHR35988:SF2">
    <property type="entry name" value="15-CIS-ZETA-CAROTENE ISOMERASE, CHLOROPLASTIC"/>
    <property type="match status" value="1"/>
</dbReference>
<dbReference type="Pfam" id="PF07298">
    <property type="entry name" value="NnrU"/>
    <property type="match status" value="1"/>
</dbReference>
<dbReference type="GO" id="GO:0016020">
    <property type="term" value="C:membrane"/>
    <property type="evidence" value="ECO:0007669"/>
    <property type="project" value="UniProtKB-SubCell"/>
</dbReference>
<feature type="transmembrane region" description="Helical" evidence="5">
    <location>
        <begin position="106"/>
        <end position="124"/>
    </location>
</feature>
<feature type="transmembrane region" description="Helical" evidence="5">
    <location>
        <begin position="144"/>
        <end position="164"/>
    </location>
</feature>
<accession>A0A967EWS6</accession>
<evidence type="ECO:0000259" key="6">
    <source>
        <dbReference type="Pfam" id="PF07298"/>
    </source>
</evidence>
<reference evidence="7" key="1">
    <citation type="submission" date="2020-03" db="EMBL/GenBank/DDBJ databases">
        <title>Genome of Pelagibius litoralis DSM 21314T.</title>
        <authorList>
            <person name="Wang G."/>
        </authorList>
    </citation>
    <scope>NUCLEOTIDE SEQUENCE</scope>
    <source>
        <strain evidence="7">DSM 21314</strain>
    </source>
</reference>
<keyword evidence="4 5" id="KW-0472">Membrane</keyword>
<sequence>MIGTLNALVAATFLFVGGHFLLSSAALRARLVARLGDGLFRALYAAVMLASFLWMIFAYGAAPVEVLWVAPAAVYWVPLLVMPIAAILIVASLTSPNPTMAGGERLLVDATGSPAAGITSITRHPFLWGTGLWALAHLTVNGDVASVVLMGGVAVLSFAGMAHIDRRKEAALGAAWGPMKLTTSRLPFAAILSGRCKLDWRGIGWWRPLLGLVLYLVLLMFHVSLFGVSPLPL</sequence>
<dbReference type="InterPro" id="IPR009915">
    <property type="entry name" value="NnrU_dom"/>
</dbReference>
<gene>
    <name evidence="7" type="ORF">HBA54_05975</name>
</gene>
<evidence type="ECO:0000256" key="3">
    <source>
        <dbReference type="ARBA" id="ARBA00022989"/>
    </source>
</evidence>
<evidence type="ECO:0000256" key="2">
    <source>
        <dbReference type="ARBA" id="ARBA00022692"/>
    </source>
</evidence>
<evidence type="ECO:0000256" key="1">
    <source>
        <dbReference type="ARBA" id="ARBA00004141"/>
    </source>
</evidence>
<feature type="transmembrane region" description="Helical" evidence="5">
    <location>
        <begin position="73"/>
        <end position="94"/>
    </location>
</feature>
<dbReference type="RefSeq" id="WP_167222430.1">
    <property type="nucleotide sequence ID" value="NZ_JAAQPH010000004.1"/>
</dbReference>
<keyword evidence="2 5" id="KW-0812">Transmembrane</keyword>